<dbReference type="AlphaFoldDB" id="A0AAV9CHI6"/>
<evidence type="ECO:0000256" key="2">
    <source>
        <dbReference type="SAM" id="MobiDB-lite"/>
    </source>
</evidence>
<feature type="compositionally biased region" description="Acidic residues" evidence="2">
    <location>
        <begin position="473"/>
        <end position="484"/>
    </location>
</feature>
<evidence type="ECO:0000313" key="3">
    <source>
        <dbReference type="EMBL" id="KAK1288385.1"/>
    </source>
</evidence>
<dbReference type="Proteomes" id="UP001180020">
    <property type="component" value="Unassembled WGS sequence"/>
</dbReference>
<keyword evidence="4" id="KW-1185">Reference proteome</keyword>
<proteinExistence type="predicted"/>
<keyword evidence="1" id="KW-0175">Coiled coil</keyword>
<accession>A0AAV9CHI6</accession>
<evidence type="ECO:0000313" key="4">
    <source>
        <dbReference type="Proteomes" id="UP001180020"/>
    </source>
</evidence>
<dbReference type="PANTHER" id="PTHR33499">
    <property type="entry name" value="OS12G0282400 PROTEIN-RELATED"/>
    <property type="match status" value="1"/>
</dbReference>
<feature type="coiled-coil region" evidence="1">
    <location>
        <begin position="355"/>
        <end position="398"/>
    </location>
</feature>
<reference evidence="3" key="2">
    <citation type="submission" date="2023-06" db="EMBL/GenBank/DDBJ databases">
        <authorList>
            <person name="Ma L."/>
            <person name="Liu K.-W."/>
            <person name="Li Z."/>
            <person name="Hsiao Y.-Y."/>
            <person name="Qi Y."/>
            <person name="Fu T."/>
            <person name="Tang G."/>
            <person name="Zhang D."/>
            <person name="Sun W.-H."/>
            <person name="Liu D.-K."/>
            <person name="Li Y."/>
            <person name="Chen G.-Z."/>
            <person name="Liu X.-D."/>
            <person name="Liao X.-Y."/>
            <person name="Jiang Y.-T."/>
            <person name="Yu X."/>
            <person name="Hao Y."/>
            <person name="Huang J."/>
            <person name="Zhao X.-W."/>
            <person name="Ke S."/>
            <person name="Chen Y.-Y."/>
            <person name="Wu W.-L."/>
            <person name="Hsu J.-L."/>
            <person name="Lin Y.-F."/>
            <person name="Huang M.-D."/>
            <person name="Li C.-Y."/>
            <person name="Huang L."/>
            <person name="Wang Z.-W."/>
            <person name="Zhao X."/>
            <person name="Zhong W.-Y."/>
            <person name="Peng D.-H."/>
            <person name="Ahmad S."/>
            <person name="Lan S."/>
            <person name="Zhang J.-S."/>
            <person name="Tsai W.-C."/>
            <person name="Van De Peer Y."/>
            <person name="Liu Z.-J."/>
        </authorList>
    </citation>
    <scope>NUCLEOTIDE SEQUENCE</scope>
    <source>
        <strain evidence="3">CP</strain>
        <tissue evidence="3">Leaves</tissue>
    </source>
</reference>
<feature type="region of interest" description="Disordered" evidence="2">
    <location>
        <begin position="473"/>
        <end position="513"/>
    </location>
</feature>
<dbReference type="InterPro" id="IPR004252">
    <property type="entry name" value="Probable_transposase_24"/>
</dbReference>
<evidence type="ECO:0000256" key="1">
    <source>
        <dbReference type="SAM" id="Coils"/>
    </source>
</evidence>
<comment type="caution">
    <text evidence="3">The sequence shown here is derived from an EMBL/GenBank/DDBJ whole genome shotgun (WGS) entry which is preliminary data.</text>
</comment>
<dbReference type="EMBL" id="JAUJYO010000019">
    <property type="protein sequence ID" value="KAK1288385.1"/>
    <property type="molecule type" value="Genomic_DNA"/>
</dbReference>
<reference evidence="3" key="1">
    <citation type="journal article" date="2023" name="Nat. Commun.">
        <title>Diploid and tetraploid genomes of Acorus and the evolution of monocots.</title>
        <authorList>
            <person name="Ma L."/>
            <person name="Liu K.W."/>
            <person name="Li Z."/>
            <person name="Hsiao Y.Y."/>
            <person name="Qi Y."/>
            <person name="Fu T."/>
            <person name="Tang G.D."/>
            <person name="Zhang D."/>
            <person name="Sun W.H."/>
            <person name="Liu D.K."/>
            <person name="Li Y."/>
            <person name="Chen G.Z."/>
            <person name="Liu X.D."/>
            <person name="Liao X.Y."/>
            <person name="Jiang Y.T."/>
            <person name="Yu X."/>
            <person name="Hao Y."/>
            <person name="Huang J."/>
            <person name="Zhao X.W."/>
            <person name="Ke S."/>
            <person name="Chen Y.Y."/>
            <person name="Wu W.L."/>
            <person name="Hsu J.L."/>
            <person name="Lin Y.F."/>
            <person name="Huang M.D."/>
            <person name="Li C.Y."/>
            <person name="Huang L."/>
            <person name="Wang Z.W."/>
            <person name="Zhao X."/>
            <person name="Zhong W.Y."/>
            <person name="Peng D.H."/>
            <person name="Ahmad S."/>
            <person name="Lan S."/>
            <person name="Zhang J.S."/>
            <person name="Tsai W.C."/>
            <person name="Van de Peer Y."/>
            <person name="Liu Z.J."/>
        </authorList>
    </citation>
    <scope>NUCLEOTIDE SEQUENCE</scope>
    <source>
        <strain evidence="3">CP</strain>
    </source>
</reference>
<organism evidence="3 4">
    <name type="scientific">Acorus calamus</name>
    <name type="common">Sweet flag</name>
    <dbReference type="NCBI Taxonomy" id="4465"/>
    <lineage>
        <taxon>Eukaryota</taxon>
        <taxon>Viridiplantae</taxon>
        <taxon>Streptophyta</taxon>
        <taxon>Embryophyta</taxon>
        <taxon>Tracheophyta</taxon>
        <taxon>Spermatophyta</taxon>
        <taxon>Magnoliopsida</taxon>
        <taxon>Liliopsida</taxon>
        <taxon>Acoraceae</taxon>
        <taxon>Acorus</taxon>
    </lineage>
</organism>
<feature type="compositionally biased region" description="Polar residues" evidence="2">
    <location>
        <begin position="50"/>
        <end position="76"/>
    </location>
</feature>
<gene>
    <name evidence="3" type="ORF">QJS10_CPB19g01994</name>
</gene>
<sequence>MSPPSILRRSSLRHRGSKSPSLIHRSSLRRSLNRNFSDITMAPQGRTRSRVGSTDATSSSYLRSEPSPQSQHSVQPTTYTSTFDSSTTKRGRGQTRGLSLQELTRGGAKVSVTFPDGCLRPVGDNAKEFTTEVGILCRSLIPASTPRWADVTDDYKHHVYQGLEDKFIIDLSEPHMIYAINDMMKERLQEYRAELHRHYKRFSTHGEAVQHAPMGVTVEEWRSLCERFGSESFQKRSKINSKNRANLVVNHVSGSKSFIRHRHEMQNRETGEERSEVDHYRDVHYREQAGTWVHPLALERWEAMQLRRSQPTQDGSTEQSELEIMSEVLGTRSGYVRGLGHGAKLMAPSRSGRAVIEAELNRRNKENQHLRLQLEELRDEMRENRAAMEAEMMKRTKELRIHQERQERQMQEMFQSLAARLQIPGCSTAPQTCMASEKRIPQTTSLRKRRSMRLAKEASSTFIIPYVEEDVVNDPSNESEEEAQEVIIRHSPLPNVAANQHRAKQRRDRQELV</sequence>
<dbReference type="Pfam" id="PF03004">
    <property type="entry name" value="Transposase_24"/>
    <property type="match status" value="1"/>
</dbReference>
<name>A0AAV9CHI6_ACOCL</name>
<feature type="compositionally biased region" description="Low complexity" evidence="2">
    <location>
        <begin position="77"/>
        <end position="88"/>
    </location>
</feature>
<feature type="region of interest" description="Disordered" evidence="2">
    <location>
        <begin position="1"/>
        <end position="98"/>
    </location>
</feature>
<dbReference type="PANTHER" id="PTHR33499:SF11">
    <property type="entry name" value="NO APICAL MERISTEM-ASSOCIATED C-TERMINAL DOMAIN-CONTAINING PROTEIN"/>
    <property type="match status" value="1"/>
</dbReference>
<protein>
    <submittedName>
        <fullName evidence="3">Uncharacterized protein</fullName>
    </submittedName>
</protein>